<sequence length="115" mass="12537">MDESSAPTDVPARVTWRDREWTRTARRRYDPETSADLSNVIAATIADANDVVPSGLPGAPLYECVDIDAVTRFVENNENPGAGHRDSVRFGRDGSLVEVRTDGWVSVFSPTDDAG</sequence>
<dbReference type="InterPro" id="IPR040624">
    <property type="entry name" value="HalOD1"/>
</dbReference>
<evidence type="ECO:0000313" key="3">
    <source>
        <dbReference type="Proteomes" id="UP001589595"/>
    </source>
</evidence>
<protein>
    <submittedName>
        <fullName evidence="2">HalOD1 output domain-containing protein</fullName>
    </submittedName>
</protein>
<name>A0ABD5MU64_9EURY</name>
<dbReference type="EMBL" id="JBHMAJ010000011">
    <property type="protein sequence ID" value="MFB9825995.1"/>
    <property type="molecule type" value="Genomic_DNA"/>
</dbReference>
<accession>A0ABD5MU64</accession>
<reference evidence="2" key="1">
    <citation type="submission" date="2024-09" db="EMBL/GenBank/DDBJ databases">
        <authorList>
            <person name="Sun Q."/>
        </authorList>
    </citation>
    <scope>NUCLEOTIDE SEQUENCE [LARGE SCALE GENOMIC DNA]</scope>
    <source>
        <strain evidence="2">JCM 31273</strain>
    </source>
</reference>
<evidence type="ECO:0000259" key="1">
    <source>
        <dbReference type="Pfam" id="PF18545"/>
    </source>
</evidence>
<proteinExistence type="predicted"/>
<comment type="caution">
    <text evidence="2">The sequence shown here is derived from an EMBL/GenBank/DDBJ whole genome shotgun (WGS) entry which is preliminary data.</text>
</comment>
<dbReference type="AlphaFoldDB" id="A0ABD5MU64"/>
<evidence type="ECO:0000313" key="2">
    <source>
        <dbReference type="EMBL" id="MFB9825995.1"/>
    </source>
</evidence>
<organism evidence="2 3">
    <name type="scientific">Halobaculum roseum</name>
    <dbReference type="NCBI Taxonomy" id="2175149"/>
    <lineage>
        <taxon>Archaea</taxon>
        <taxon>Methanobacteriati</taxon>
        <taxon>Methanobacteriota</taxon>
        <taxon>Stenosarchaea group</taxon>
        <taxon>Halobacteria</taxon>
        <taxon>Halobacteriales</taxon>
        <taxon>Haloferacaceae</taxon>
        <taxon>Halobaculum</taxon>
    </lineage>
</organism>
<dbReference type="Proteomes" id="UP001589595">
    <property type="component" value="Unassembled WGS sequence"/>
</dbReference>
<keyword evidence="3" id="KW-1185">Reference proteome</keyword>
<feature type="domain" description="Halobacterial output" evidence="1">
    <location>
        <begin position="35"/>
        <end position="107"/>
    </location>
</feature>
<dbReference type="GeneID" id="67212570"/>
<dbReference type="RefSeq" id="WP_222923858.1">
    <property type="nucleotide sequence ID" value="NZ_CP082288.1"/>
</dbReference>
<dbReference type="Pfam" id="PF18545">
    <property type="entry name" value="HalOD1"/>
    <property type="match status" value="1"/>
</dbReference>
<gene>
    <name evidence="2" type="ORF">ACFFOL_17645</name>
</gene>